<feature type="domain" description="Zn(2)-C6 fungal-type" evidence="3">
    <location>
        <begin position="7"/>
        <end position="35"/>
    </location>
</feature>
<dbReference type="GO" id="GO:0008270">
    <property type="term" value="F:zinc ion binding"/>
    <property type="evidence" value="ECO:0007669"/>
    <property type="project" value="InterPro"/>
</dbReference>
<evidence type="ECO:0000256" key="2">
    <source>
        <dbReference type="SAM" id="MobiDB-lite"/>
    </source>
</evidence>
<dbReference type="RefSeq" id="XP_045964607.1">
    <property type="nucleotide sequence ID" value="XM_046101498.1"/>
</dbReference>
<dbReference type="OrthoDB" id="2991872at2759"/>
<dbReference type="Gene3D" id="4.10.240.10">
    <property type="entry name" value="Zn(2)-C6 fungal-type DNA-binding domain"/>
    <property type="match status" value="1"/>
</dbReference>
<dbReference type="SMART" id="SM00066">
    <property type="entry name" value="GAL4"/>
    <property type="match status" value="1"/>
</dbReference>
<feature type="region of interest" description="Disordered" evidence="2">
    <location>
        <begin position="57"/>
        <end position="79"/>
    </location>
</feature>
<dbReference type="InterPro" id="IPR053175">
    <property type="entry name" value="DHMBA_Reg_Transcription_Factor"/>
</dbReference>
<comment type="caution">
    <text evidence="4">The sequence shown here is derived from an EMBL/GenBank/DDBJ whole genome shotgun (WGS) entry which is preliminary data.</text>
</comment>
<dbReference type="GO" id="GO:0000981">
    <property type="term" value="F:DNA-binding transcription factor activity, RNA polymerase II-specific"/>
    <property type="evidence" value="ECO:0007669"/>
    <property type="project" value="InterPro"/>
</dbReference>
<gene>
    <name evidence="4" type="ORF">BKA67DRAFT_548146</name>
</gene>
<evidence type="ECO:0000256" key="1">
    <source>
        <dbReference type="ARBA" id="ARBA00023242"/>
    </source>
</evidence>
<protein>
    <recommendedName>
        <fullName evidence="3">Zn(2)-C6 fungal-type domain-containing protein</fullName>
    </recommendedName>
</protein>
<keyword evidence="1" id="KW-0539">Nucleus</keyword>
<dbReference type="SUPFAM" id="SSF57701">
    <property type="entry name" value="Zn2/Cys6 DNA-binding domain"/>
    <property type="match status" value="1"/>
</dbReference>
<dbReference type="Proteomes" id="UP000758603">
    <property type="component" value="Unassembled WGS sequence"/>
</dbReference>
<evidence type="ECO:0000313" key="4">
    <source>
        <dbReference type="EMBL" id="KAH6660476.1"/>
    </source>
</evidence>
<dbReference type="CDD" id="cd00067">
    <property type="entry name" value="GAL4"/>
    <property type="match status" value="1"/>
</dbReference>
<dbReference type="AlphaFoldDB" id="A0A9P8UXR0"/>
<dbReference type="PROSITE" id="PS00463">
    <property type="entry name" value="ZN2_CY6_FUNGAL_1"/>
    <property type="match status" value="1"/>
</dbReference>
<reference evidence="4" key="1">
    <citation type="journal article" date="2021" name="Nat. Commun.">
        <title>Genetic determinants of endophytism in the Arabidopsis root mycobiome.</title>
        <authorList>
            <person name="Mesny F."/>
            <person name="Miyauchi S."/>
            <person name="Thiergart T."/>
            <person name="Pickel B."/>
            <person name="Atanasova L."/>
            <person name="Karlsson M."/>
            <person name="Huettel B."/>
            <person name="Barry K.W."/>
            <person name="Haridas S."/>
            <person name="Chen C."/>
            <person name="Bauer D."/>
            <person name="Andreopoulos W."/>
            <person name="Pangilinan J."/>
            <person name="LaButti K."/>
            <person name="Riley R."/>
            <person name="Lipzen A."/>
            <person name="Clum A."/>
            <person name="Drula E."/>
            <person name="Henrissat B."/>
            <person name="Kohler A."/>
            <person name="Grigoriev I.V."/>
            <person name="Martin F.M."/>
            <person name="Hacquard S."/>
        </authorList>
    </citation>
    <scope>NUCLEOTIDE SEQUENCE</scope>
    <source>
        <strain evidence="4">MPI-SDFR-AT-0073</strain>
    </source>
</reference>
<dbReference type="InterPro" id="IPR036864">
    <property type="entry name" value="Zn2-C6_fun-type_DNA-bd_sf"/>
</dbReference>
<feature type="compositionally biased region" description="Low complexity" evidence="2">
    <location>
        <begin position="59"/>
        <end position="73"/>
    </location>
</feature>
<name>A0A9P8UXR0_9PEZI</name>
<evidence type="ECO:0000313" key="5">
    <source>
        <dbReference type="Proteomes" id="UP000758603"/>
    </source>
</evidence>
<proteinExistence type="predicted"/>
<evidence type="ECO:0000259" key="3">
    <source>
        <dbReference type="PROSITE" id="PS50048"/>
    </source>
</evidence>
<organism evidence="4 5">
    <name type="scientific">Truncatella angustata</name>
    <dbReference type="NCBI Taxonomy" id="152316"/>
    <lineage>
        <taxon>Eukaryota</taxon>
        <taxon>Fungi</taxon>
        <taxon>Dikarya</taxon>
        <taxon>Ascomycota</taxon>
        <taxon>Pezizomycotina</taxon>
        <taxon>Sordariomycetes</taxon>
        <taxon>Xylariomycetidae</taxon>
        <taxon>Amphisphaeriales</taxon>
        <taxon>Sporocadaceae</taxon>
        <taxon>Truncatella</taxon>
    </lineage>
</organism>
<dbReference type="PANTHER" id="PTHR38791">
    <property type="entry name" value="ZN(II)2CYS6 TRANSCRIPTION FACTOR (EUROFUNG)-RELATED-RELATED"/>
    <property type="match status" value="1"/>
</dbReference>
<dbReference type="EMBL" id="JAGPXC010000001">
    <property type="protein sequence ID" value="KAH6660476.1"/>
    <property type="molecule type" value="Genomic_DNA"/>
</dbReference>
<dbReference type="PROSITE" id="PS50048">
    <property type="entry name" value="ZN2_CY6_FUNGAL_2"/>
    <property type="match status" value="1"/>
</dbReference>
<dbReference type="GeneID" id="70130390"/>
<dbReference type="Pfam" id="PF00172">
    <property type="entry name" value="Zn_clus"/>
    <property type="match status" value="1"/>
</dbReference>
<keyword evidence="5" id="KW-1185">Reference proteome</keyword>
<dbReference type="InterPro" id="IPR001138">
    <property type="entry name" value="Zn2Cys6_DnaBD"/>
</dbReference>
<sequence length="530" mass="60037">MGRLSRGCIRCRERRVRCDEARPSCQCCIKRNEICEGYRDESSLVFRHETRRLIEHARASAASSTSSSTPSCLRRSRSVEGSPSAVYSSLTIDHPSDLSQAEADSLRARFSMSWLKQQPTQTPASIEDHAVDRFMEKFVLYPCNETSTPGFLEHLPSLFQRVNIEGRYALRWAVRAAAYADLSKDASGEPLAHKALHCYGMALSALGQSLAEPAKTPDDYDLMTVVILDIFETLFLSNTANKGAHAQGMAQILRLRGSDQVYNPRGWSLFRLAHHRIQKQQLALGMSPMVESNDWLEQLSDDLSYVRIEKDAFKIKQTCVRAQSLLDLMVSQQLAPSQLLSFARDMLVIDEDAAKWRQSSKWAFKTLRTIDLTLRNATICYTPTIQLHSDIWNAYEWNYHRTARIIFHQQLLKCLQAALDSDDLEVTFSSDIWAIIQHSIATVHQLADEVLSTVPQAFGDIDPLGRERDVAKGPPKFRAIGSYLLLWPIKIIKAEAAWTTEEQKRNAQTVFERIRDYTGMKSLLGDMSCI</sequence>
<accession>A0A9P8UXR0</accession>